<dbReference type="EMBL" id="OD001295">
    <property type="protein sequence ID" value="CAD7401359.1"/>
    <property type="molecule type" value="Genomic_DNA"/>
</dbReference>
<feature type="transmembrane region" description="Helical" evidence="8">
    <location>
        <begin position="658"/>
        <end position="682"/>
    </location>
</feature>
<dbReference type="InterPro" id="IPR027417">
    <property type="entry name" value="P-loop_NTPase"/>
</dbReference>
<reference evidence="11" key="1">
    <citation type="submission" date="2020-11" db="EMBL/GenBank/DDBJ databases">
        <authorList>
            <person name="Tran Van P."/>
        </authorList>
    </citation>
    <scope>NUCLEOTIDE SEQUENCE</scope>
</reference>
<evidence type="ECO:0000256" key="8">
    <source>
        <dbReference type="SAM" id="Phobius"/>
    </source>
</evidence>
<dbReference type="Pfam" id="PF12698">
    <property type="entry name" value="ABC2_membrane_3"/>
    <property type="match status" value="1"/>
</dbReference>
<dbReference type="SUPFAM" id="SSF52540">
    <property type="entry name" value="P-loop containing nucleoside triphosphate hydrolases"/>
    <property type="match status" value="1"/>
</dbReference>
<evidence type="ECO:0000256" key="3">
    <source>
        <dbReference type="ARBA" id="ARBA00022741"/>
    </source>
</evidence>
<dbReference type="CDD" id="cd03230">
    <property type="entry name" value="ABC_DR_subfamily_A"/>
    <property type="match status" value="1"/>
</dbReference>
<evidence type="ECO:0000259" key="10">
    <source>
        <dbReference type="PROSITE" id="PS51012"/>
    </source>
</evidence>
<keyword evidence="3" id="KW-0547">Nucleotide-binding</keyword>
<feature type="domain" description="ABC transporter" evidence="9">
    <location>
        <begin position="109"/>
        <end position="339"/>
    </location>
</feature>
<dbReference type="SMART" id="SM00382">
    <property type="entry name" value="AAA"/>
    <property type="match status" value="1"/>
</dbReference>
<feature type="domain" description="ABC transmembrane type-2" evidence="10">
    <location>
        <begin position="625"/>
        <end position="852"/>
    </location>
</feature>
<keyword evidence="6 8" id="KW-0472">Membrane</keyword>
<sequence length="854" mass="95305">MTDDEILESVVDEQQGDEEDSDETEHTSKKQSQHYGVSLRSFCQLESFITGLRVCHCWVIIGLTAAILVLKDSSCQKECNNFNLKVECCCSMDSNPGPGGGGEERLTAVSVRGACKKYGVNVVLDNLNMTVKKGTIYGLLGASGCGKTTLLSCIVGRRHLNTGEVLVLGGTPGTKGSGVPGRRVGYMPQETALYGEFTIQETMMYFGWMFKMSTADVKQRLDFLLTLLDLPYKHKLVNKLSGGQQRRVSFAAALLHDPELLILDEPTVGVDPLLRQNIWEHLVDIAKCGNKTIIITTHYIEEARQAHMIGMMRSGRLLAENPPDRLMSRFGCDTLEEVFLQLSLRQDSPITTIDQLHSNKTNKYEPVYLIEESEDMCHDYQETSNYNDPKAHDDNVDKKECCGLISGGPLHAMLHKNFLRIWRNPGLMVFIFGLPVFQVILFCLAVGRDPYGLKLAIVNHDMNSTDQECSDIVSSGNCSFQALSCHYLRHLKDPTIIKVELEEVNPHLRGGRVENHLGKTTPSSPDRDSNLVLPVLSSRASTRQEFYPTQESANEAVRRGKAWGALYFTENFTDALVARIHLQEYADEETLDQSGIKVWLDMSNQQIGLMLMSDLRASYQNFSRELLSTCDINPRLAEAPIRINNPVYGSRTPSFTNFTAPGVVVVLIFFLGVALTVGTLIYERREGLLDRTIVAGVTPLEIMVSHVITQFVLMSVQSIFLLTFTIFVFQVECEGSMFWVAALTVLQGMSGMCFGFAISTFCEIESTAFQMAMGSFYPALLLSGTIWPLEGMHVALQYFSKCLPLTLPTTALRCLMARGWSIWESDIYLGFVACIIWILLFIALSILVMKIKKL</sequence>
<dbReference type="InterPro" id="IPR013525">
    <property type="entry name" value="ABC2_TM"/>
</dbReference>
<dbReference type="PROSITE" id="PS50893">
    <property type="entry name" value="ABC_TRANSPORTER_2"/>
    <property type="match status" value="1"/>
</dbReference>
<organism evidence="11">
    <name type="scientific">Timema poppense</name>
    <name type="common">Walking stick</name>
    <dbReference type="NCBI Taxonomy" id="170557"/>
    <lineage>
        <taxon>Eukaryota</taxon>
        <taxon>Metazoa</taxon>
        <taxon>Ecdysozoa</taxon>
        <taxon>Arthropoda</taxon>
        <taxon>Hexapoda</taxon>
        <taxon>Insecta</taxon>
        <taxon>Pterygota</taxon>
        <taxon>Neoptera</taxon>
        <taxon>Polyneoptera</taxon>
        <taxon>Phasmatodea</taxon>
        <taxon>Timematodea</taxon>
        <taxon>Timematoidea</taxon>
        <taxon>Timematidae</taxon>
        <taxon>Timema</taxon>
    </lineage>
</organism>
<evidence type="ECO:0000256" key="6">
    <source>
        <dbReference type="ARBA" id="ARBA00023136"/>
    </source>
</evidence>
<dbReference type="PROSITE" id="PS51012">
    <property type="entry name" value="ABC_TM2"/>
    <property type="match status" value="1"/>
</dbReference>
<dbReference type="GO" id="GO:0016020">
    <property type="term" value="C:membrane"/>
    <property type="evidence" value="ECO:0007669"/>
    <property type="project" value="UniProtKB-SubCell"/>
</dbReference>
<gene>
    <name evidence="11" type="ORF">TPSB3V08_LOCUS3061</name>
</gene>
<comment type="subcellular location">
    <subcellularLocation>
        <location evidence="1">Membrane</location>
        <topology evidence="1">Multi-pass membrane protein</topology>
    </subcellularLocation>
</comment>
<evidence type="ECO:0008006" key="12">
    <source>
        <dbReference type="Google" id="ProtNLM"/>
    </source>
</evidence>
<feature type="transmembrane region" description="Helical" evidence="8">
    <location>
        <begin position="827"/>
        <end position="849"/>
    </location>
</feature>
<dbReference type="PANTHER" id="PTHR43038">
    <property type="entry name" value="ATP-BINDING CASSETTE, SUB-FAMILY H, MEMBER 1"/>
    <property type="match status" value="1"/>
</dbReference>
<name>A0A7R9CSF8_TIMPO</name>
<dbReference type="InterPro" id="IPR047817">
    <property type="entry name" value="ABC2_TM_bact-type"/>
</dbReference>
<feature type="transmembrane region" description="Helical" evidence="8">
    <location>
        <begin position="711"/>
        <end position="731"/>
    </location>
</feature>
<evidence type="ECO:0000256" key="2">
    <source>
        <dbReference type="ARBA" id="ARBA00022692"/>
    </source>
</evidence>
<dbReference type="GO" id="GO:0140359">
    <property type="term" value="F:ABC-type transporter activity"/>
    <property type="evidence" value="ECO:0007669"/>
    <property type="project" value="InterPro"/>
</dbReference>
<keyword evidence="5 8" id="KW-1133">Transmembrane helix</keyword>
<dbReference type="AlphaFoldDB" id="A0A7R9CSF8"/>
<dbReference type="InterPro" id="IPR003593">
    <property type="entry name" value="AAA+_ATPase"/>
</dbReference>
<feature type="region of interest" description="Disordered" evidence="7">
    <location>
        <begin position="511"/>
        <end position="531"/>
    </location>
</feature>
<evidence type="ECO:0000259" key="9">
    <source>
        <dbReference type="PROSITE" id="PS50893"/>
    </source>
</evidence>
<feature type="region of interest" description="Disordered" evidence="7">
    <location>
        <begin position="1"/>
        <end position="30"/>
    </location>
</feature>
<feature type="transmembrane region" description="Helical" evidence="8">
    <location>
        <begin position="426"/>
        <end position="447"/>
    </location>
</feature>
<feature type="transmembrane region" description="Helical" evidence="8">
    <location>
        <begin position="737"/>
        <end position="759"/>
    </location>
</feature>
<evidence type="ECO:0000256" key="5">
    <source>
        <dbReference type="ARBA" id="ARBA00022989"/>
    </source>
</evidence>
<dbReference type="GO" id="GO:0016887">
    <property type="term" value="F:ATP hydrolysis activity"/>
    <property type="evidence" value="ECO:0007669"/>
    <property type="project" value="InterPro"/>
</dbReference>
<dbReference type="InterPro" id="IPR003439">
    <property type="entry name" value="ABC_transporter-like_ATP-bd"/>
</dbReference>
<keyword evidence="4" id="KW-0067">ATP-binding</keyword>
<protein>
    <recommendedName>
        <fullName evidence="12">ABC transporter</fullName>
    </recommendedName>
</protein>
<feature type="compositionally biased region" description="Acidic residues" evidence="7">
    <location>
        <begin position="1"/>
        <end position="23"/>
    </location>
</feature>
<dbReference type="PANTHER" id="PTHR43038:SF3">
    <property type="entry name" value="ABC TRANSPORTER G FAMILY MEMBER 20 ISOFORM X1"/>
    <property type="match status" value="1"/>
</dbReference>
<keyword evidence="2 8" id="KW-0812">Transmembrane</keyword>
<dbReference type="Pfam" id="PF00005">
    <property type="entry name" value="ABC_tran"/>
    <property type="match status" value="1"/>
</dbReference>
<evidence type="ECO:0000256" key="4">
    <source>
        <dbReference type="ARBA" id="ARBA00022840"/>
    </source>
</evidence>
<dbReference type="GO" id="GO:0005524">
    <property type="term" value="F:ATP binding"/>
    <property type="evidence" value="ECO:0007669"/>
    <property type="project" value="UniProtKB-KW"/>
</dbReference>
<evidence type="ECO:0000313" key="11">
    <source>
        <dbReference type="EMBL" id="CAD7401359.1"/>
    </source>
</evidence>
<dbReference type="PROSITE" id="PS00211">
    <property type="entry name" value="ABC_TRANSPORTER_1"/>
    <property type="match status" value="1"/>
</dbReference>
<evidence type="ECO:0000256" key="7">
    <source>
        <dbReference type="SAM" id="MobiDB-lite"/>
    </source>
</evidence>
<accession>A0A7R9CSF8</accession>
<dbReference type="InterPro" id="IPR017871">
    <property type="entry name" value="ABC_transporter-like_CS"/>
</dbReference>
<proteinExistence type="predicted"/>
<dbReference type="Gene3D" id="3.40.50.300">
    <property type="entry name" value="P-loop containing nucleotide triphosphate hydrolases"/>
    <property type="match status" value="1"/>
</dbReference>
<evidence type="ECO:0000256" key="1">
    <source>
        <dbReference type="ARBA" id="ARBA00004141"/>
    </source>
</evidence>